<evidence type="ECO:0000256" key="1">
    <source>
        <dbReference type="ARBA" id="ARBA00022723"/>
    </source>
</evidence>
<organism evidence="4">
    <name type="scientific">freshwater metagenome</name>
    <dbReference type="NCBI Taxonomy" id="449393"/>
    <lineage>
        <taxon>unclassified sequences</taxon>
        <taxon>metagenomes</taxon>
        <taxon>ecological metagenomes</taxon>
    </lineage>
</organism>
<dbReference type="GO" id="GO:0004476">
    <property type="term" value="F:mannose-6-phosphate isomerase activity"/>
    <property type="evidence" value="ECO:0007669"/>
    <property type="project" value="InterPro"/>
</dbReference>
<dbReference type="Pfam" id="PF20511">
    <property type="entry name" value="PMI_typeI_cat"/>
    <property type="match status" value="1"/>
</dbReference>
<name>A0A6J6KDD9_9ZZZZ</name>
<evidence type="ECO:0000256" key="2">
    <source>
        <dbReference type="ARBA" id="ARBA00022833"/>
    </source>
</evidence>
<feature type="domain" description="Phosphomannose isomerase type I catalytic" evidence="3">
    <location>
        <begin position="70"/>
        <end position="130"/>
    </location>
</feature>
<keyword evidence="2" id="KW-0862">Zinc</keyword>
<gene>
    <name evidence="4" type="ORF">UFOPK2162_00848</name>
</gene>
<dbReference type="InterPro" id="IPR051804">
    <property type="entry name" value="Carb_Metab_Reg_Kinase/Isom"/>
</dbReference>
<dbReference type="PANTHER" id="PTHR42742:SF3">
    <property type="entry name" value="FRUCTOKINASE"/>
    <property type="match status" value="1"/>
</dbReference>
<dbReference type="InterPro" id="IPR014710">
    <property type="entry name" value="RmlC-like_jellyroll"/>
</dbReference>
<evidence type="ECO:0000313" key="4">
    <source>
        <dbReference type="EMBL" id="CAB4647801.1"/>
    </source>
</evidence>
<evidence type="ECO:0000259" key="3">
    <source>
        <dbReference type="Pfam" id="PF20511"/>
    </source>
</evidence>
<dbReference type="GO" id="GO:0008270">
    <property type="term" value="F:zinc ion binding"/>
    <property type="evidence" value="ECO:0007669"/>
    <property type="project" value="InterPro"/>
</dbReference>
<dbReference type="CDD" id="cd07010">
    <property type="entry name" value="cupin_PMI_type_I_N_bac"/>
    <property type="match status" value="1"/>
</dbReference>
<accession>A0A6J6KDD9</accession>
<dbReference type="PANTHER" id="PTHR42742">
    <property type="entry name" value="TRANSCRIPTIONAL REPRESSOR MPRA"/>
    <property type="match status" value="1"/>
</dbReference>
<sequence>MVAKFILGLYSLAMPERVVIPAKLPSNQFDHFYRGGNRIGALRHGPGGPMRPEEWIGSITTRFGESEQGLSRLPDGRFLKDAISKNPTAWLGQEHIDHFGLSIEVLVKLLDPDQRLPVHFHPNKAFAKQHLGLDHGKTEAWIILEAPDGAGVGLGFNATQDKSELLELVRNQDSNALLASLRRTEVKAGDAILVPAGVAHAIDSGIFVLELQEPTDLSALLEWEGFAVDGIKDGHLGLGFETVTDALMLDPLTESEFDSLVLRDVFSSTSMRSILPLKADGYFRAHLAPGTGDFEGGFAIALVISGSGSITFANAPDMEITKGDALVIPHSAGSYSITGAHVVISRPPVASLAKVAP</sequence>
<reference evidence="4" key="1">
    <citation type="submission" date="2020-05" db="EMBL/GenBank/DDBJ databases">
        <authorList>
            <person name="Chiriac C."/>
            <person name="Salcher M."/>
            <person name="Ghai R."/>
            <person name="Kavagutti S V."/>
        </authorList>
    </citation>
    <scope>NUCLEOTIDE SEQUENCE</scope>
</reference>
<dbReference type="Gene3D" id="2.60.120.10">
    <property type="entry name" value="Jelly Rolls"/>
    <property type="match status" value="2"/>
</dbReference>
<proteinExistence type="predicted"/>
<keyword evidence="1" id="KW-0479">Metal-binding</keyword>
<protein>
    <submittedName>
        <fullName evidence="4">Unannotated protein</fullName>
    </submittedName>
</protein>
<dbReference type="SUPFAM" id="SSF51182">
    <property type="entry name" value="RmlC-like cupins"/>
    <property type="match status" value="1"/>
</dbReference>
<dbReference type="AlphaFoldDB" id="A0A6J6KDD9"/>
<dbReference type="InterPro" id="IPR046457">
    <property type="entry name" value="PMI_typeI_cat"/>
</dbReference>
<dbReference type="EMBL" id="CAEZVZ010000122">
    <property type="protein sequence ID" value="CAB4647801.1"/>
    <property type="molecule type" value="Genomic_DNA"/>
</dbReference>
<dbReference type="InterPro" id="IPR011051">
    <property type="entry name" value="RmlC_Cupin_sf"/>
</dbReference>